<dbReference type="Proteomes" id="UP000222542">
    <property type="component" value="Unassembled WGS sequence"/>
</dbReference>
<keyword evidence="3" id="KW-1185">Reference proteome</keyword>
<accession>A0A2G2YQ77</accession>
<dbReference type="Gramene" id="PHT71903">
    <property type="protein sequence ID" value="PHT71903"/>
    <property type="gene ID" value="T459_22688"/>
</dbReference>
<feature type="compositionally biased region" description="Polar residues" evidence="1">
    <location>
        <begin position="15"/>
        <end position="26"/>
    </location>
</feature>
<dbReference type="AlphaFoldDB" id="A0A2G2YQ77"/>
<organism evidence="2 3">
    <name type="scientific">Capsicum annuum</name>
    <name type="common">Capsicum pepper</name>
    <dbReference type="NCBI Taxonomy" id="4072"/>
    <lineage>
        <taxon>Eukaryota</taxon>
        <taxon>Viridiplantae</taxon>
        <taxon>Streptophyta</taxon>
        <taxon>Embryophyta</taxon>
        <taxon>Tracheophyta</taxon>
        <taxon>Spermatophyta</taxon>
        <taxon>Magnoliopsida</taxon>
        <taxon>eudicotyledons</taxon>
        <taxon>Gunneridae</taxon>
        <taxon>Pentapetalae</taxon>
        <taxon>asterids</taxon>
        <taxon>lamiids</taxon>
        <taxon>Solanales</taxon>
        <taxon>Solanaceae</taxon>
        <taxon>Solanoideae</taxon>
        <taxon>Capsiceae</taxon>
        <taxon>Capsicum</taxon>
    </lineage>
</organism>
<reference evidence="2 3" key="1">
    <citation type="journal article" date="2014" name="Nat. Genet.">
        <title>Genome sequence of the hot pepper provides insights into the evolution of pungency in Capsicum species.</title>
        <authorList>
            <person name="Kim S."/>
            <person name="Park M."/>
            <person name="Yeom S.I."/>
            <person name="Kim Y.M."/>
            <person name="Lee J.M."/>
            <person name="Lee H.A."/>
            <person name="Seo E."/>
            <person name="Choi J."/>
            <person name="Cheong K."/>
            <person name="Kim K.T."/>
            <person name="Jung K."/>
            <person name="Lee G.W."/>
            <person name="Oh S.K."/>
            <person name="Bae C."/>
            <person name="Kim S.B."/>
            <person name="Lee H.Y."/>
            <person name="Kim S.Y."/>
            <person name="Kim M.S."/>
            <person name="Kang B.C."/>
            <person name="Jo Y.D."/>
            <person name="Yang H.B."/>
            <person name="Jeong H.J."/>
            <person name="Kang W.H."/>
            <person name="Kwon J.K."/>
            <person name="Shin C."/>
            <person name="Lim J.Y."/>
            <person name="Park J.H."/>
            <person name="Huh J.H."/>
            <person name="Kim J.S."/>
            <person name="Kim B.D."/>
            <person name="Cohen O."/>
            <person name="Paran I."/>
            <person name="Suh M.C."/>
            <person name="Lee S.B."/>
            <person name="Kim Y.K."/>
            <person name="Shin Y."/>
            <person name="Noh S.J."/>
            <person name="Park J."/>
            <person name="Seo Y.S."/>
            <person name="Kwon S.Y."/>
            <person name="Kim H.A."/>
            <person name="Park J.M."/>
            <person name="Kim H.J."/>
            <person name="Choi S.B."/>
            <person name="Bosland P.W."/>
            <person name="Reeves G."/>
            <person name="Jo S.H."/>
            <person name="Lee B.W."/>
            <person name="Cho H.T."/>
            <person name="Choi H.S."/>
            <person name="Lee M.S."/>
            <person name="Yu Y."/>
            <person name="Do Choi Y."/>
            <person name="Park B.S."/>
            <person name="van Deynze A."/>
            <person name="Ashrafi H."/>
            <person name="Hill T."/>
            <person name="Kim W.T."/>
            <person name="Pai H.S."/>
            <person name="Ahn H.K."/>
            <person name="Yeam I."/>
            <person name="Giovannoni J.J."/>
            <person name="Rose J.K."/>
            <person name="Sorensen I."/>
            <person name="Lee S.J."/>
            <person name="Kim R.W."/>
            <person name="Choi I.Y."/>
            <person name="Choi B.S."/>
            <person name="Lim J.S."/>
            <person name="Lee Y.H."/>
            <person name="Choi D."/>
        </authorList>
    </citation>
    <scope>NUCLEOTIDE SEQUENCE [LARGE SCALE GENOMIC DNA]</scope>
    <source>
        <strain evidence="3">cv. CM334</strain>
    </source>
</reference>
<feature type="region of interest" description="Disordered" evidence="1">
    <location>
        <begin position="1"/>
        <end position="62"/>
    </location>
</feature>
<name>A0A2G2YQ77_CAPAN</name>
<protein>
    <submittedName>
        <fullName evidence="2">Uncharacterized protein</fullName>
    </submittedName>
</protein>
<comment type="caution">
    <text evidence="2">The sequence shown here is derived from an EMBL/GenBank/DDBJ whole genome shotgun (WGS) entry which is preliminary data.</text>
</comment>
<gene>
    <name evidence="2" type="ORF">T459_22688</name>
</gene>
<dbReference type="EMBL" id="AYRZ02000009">
    <property type="protein sequence ID" value="PHT71903.1"/>
    <property type="molecule type" value="Genomic_DNA"/>
</dbReference>
<dbReference type="STRING" id="4072.A0A2G2YQ77"/>
<reference evidence="2 3" key="2">
    <citation type="journal article" date="2017" name="Genome Biol.">
        <title>New reference genome sequences of hot pepper reveal the massive evolution of plant disease-resistance genes by retroduplication.</title>
        <authorList>
            <person name="Kim S."/>
            <person name="Park J."/>
            <person name="Yeom S.I."/>
            <person name="Kim Y.M."/>
            <person name="Seo E."/>
            <person name="Kim K.T."/>
            <person name="Kim M.S."/>
            <person name="Lee J.M."/>
            <person name="Cheong K."/>
            <person name="Shin H.S."/>
            <person name="Kim S.B."/>
            <person name="Han K."/>
            <person name="Lee J."/>
            <person name="Park M."/>
            <person name="Lee H.A."/>
            <person name="Lee H.Y."/>
            <person name="Lee Y."/>
            <person name="Oh S."/>
            <person name="Lee J.H."/>
            <person name="Choi E."/>
            <person name="Choi E."/>
            <person name="Lee S.E."/>
            <person name="Jeon J."/>
            <person name="Kim H."/>
            <person name="Choi G."/>
            <person name="Song H."/>
            <person name="Lee J."/>
            <person name="Lee S.C."/>
            <person name="Kwon J.K."/>
            <person name="Lee H.Y."/>
            <person name="Koo N."/>
            <person name="Hong Y."/>
            <person name="Kim R.W."/>
            <person name="Kang W.H."/>
            <person name="Huh J.H."/>
            <person name="Kang B.C."/>
            <person name="Yang T.J."/>
            <person name="Lee Y.H."/>
            <person name="Bennetzen J.L."/>
            <person name="Choi D."/>
        </authorList>
    </citation>
    <scope>NUCLEOTIDE SEQUENCE [LARGE SCALE GENOMIC DNA]</scope>
    <source>
        <strain evidence="3">cv. CM334</strain>
    </source>
</reference>
<proteinExistence type="predicted"/>
<evidence type="ECO:0000313" key="2">
    <source>
        <dbReference type="EMBL" id="PHT71903.1"/>
    </source>
</evidence>
<feature type="compositionally biased region" description="Gly residues" evidence="1">
    <location>
        <begin position="49"/>
        <end position="58"/>
    </location>
</feature>
<feature type="compositionally biased region" description="Basic and acidic residues" evidence="1">
    <location>
        <begin position="34"/>
        <end position="48"/>
    </location>
</feature>
<evidence type="ECO:0000256" key="1">
    <source>
        <dbReference type="SAM" id="MobiDB-lite"/>
    </source>
</evidence>
<sequence>MDVGNEIRDGGGMNFGNNGRDSSGTIVENEGDDGGGKDFRNEDHDRGGADVGNEGGNSGCMEVDNEIVGPLITRVDDRVKISLSGGGNNERGRIFVGVPDGGIISYSGQEYLGGDNVFENRSVVRVKYSQPRPFRHRPYQPPSLSAVVNNNNAVGEYVEREKRTP</sequence>
<evidence type="ECO:0000313" key="3">
    <source>
        <dbReference type="Proteomes" id="UP000222542"/>
    </source>
</evidence>